<evidence type="ECO:0000313" key="2">
    <source>
        <dbReference type="Proteomes" id="UP000198728"/>
    </source>
</evidence>
<dbReference type="Proteomes" id="UP000198728">
    <property type="component" value="Unassembled WGS sequence"/>
</dbReference>
<reference evidence="1 2" key="1">
    <citation type="submission" date="2016-10" db="EMBL/GenBank/DDBJ databases">
        <authorList>
            <person name="de Groot N.N."/>
        </authorList>
    </citation>
    <scope>NUCLEOTIDE SEQUENCE [LARGE SCALE GENOMIC DNA]</scope>
    <source>
        <strain evidence="1 2">DSM 19548</strain>
    </source>
</reference>
<dbReference type="STRING" id="441112.SAMN04488094_105234"/>
<keyword evidence="2" id="KW-1185">Reference proteome</keyword>
<sequence length="50" mass="4907">MLRLILLAAAFGGGLFAGLSLQQSALDGLCRDAGGRVGTSGICEGVPASD</sequence>
<name>A0A1I1JRG2_9RHOB</name>
<dbReference type="RefSeq" id="WP_177208312.1">
    <property type="nucleotide sequence ID" value="NZ_FOLG01000005.1"/>
</dbReference>
<accession>A0A1I1JRG2</accession>
<organism evidence="1 2">
    <name type="scientific">Tropicimonas isoalkanivorans</name>
    <dbReference type="NCBI Taxonomy" id="441112"/>
    <lineage>
        <taxon>Bacteria</taxon>
        <taxon>Pseudomonadati</taxon>
        <taxon>Pseudomonadota</taxon>
        <taxon>Alphaproteobacteria</taxon>
        <taxon>Rhodobacterales</taxon>
        <taxon>Roseobacteraceae</taxon>
        <taxon>Tropicimonas</taxon>
    </lineage>
</organism>
<evidence type="ECO:0000313" key="1">
    <source>
        <dbReference type="EMBL" id="SFC51076.1"/>
    </source>
</evidence>
<gene>
    <name evidence="1" type="ORF">SAMN04488094_105234</name>
</gene>
<dbReference type="AlphaFoldDB" id="A0A1I1JRG2"/>
<proteinExistence type="predicted"/>
<protein>
    <submittedName>
        <fullName evidence="1">Uncharacterized protein</fullName>
    </submittedName>
</protein>
<dbReference type="EMBL" id="FOLG01000005">
    <property type="protein sequence ID" value="SFC51076.1"/>
    <property type="molecule type" value="Genomic_DNA"/>
</dbReference>